<protein>
    <submittedName>
        <fullName evidence="1">Uncharacterized protein</fullName>
    </submittedName>
</protein>
<dbReference type="Pfam" id="PF10294">
    <property type="entry name" value="Methyltransf_16"/>
    <property type="match status" value="1"/>
</dbReference>
<dbReference type="InterPro" id="IPR029063">
    <property type="entry name" value="SAM-dependent_MTases_sf"/>
</dbReference>
<proteinExistence type="predicted"/>
<dbReference type="Proteomes" id="UP001300502">
    <property type="component" value="Unassembled WGS sequence"/>
</dbReference>
<dbReference type="SUPFAM" id="SSF53335">
    <property type="entry name" value="S-adenosyl-L-methionine-dependent methyltransferases"/>
    <property type="match status" value="1"/>
</dbReference>
<dbReference type="Gene3D" id="3.40.50.150">
    <property type="entry name" value="Vaccinia Virus protein VP39"/>
    <property type="match status" value="1"/>
</dbReference>
<accession>A0AAV9I2U3</accession>
<dbReference type="AlphaFoldDB" id="A0AAV9I2U3"/>
<keyword evidence="2" id="KW-1185">Reference proteome</keyword>
<name>A0AAV9I2U3_9RHOD</name>
<evidence type="ECO:0000313" key="2">
    <source>
        <dbReference type="Proteomes" id="UP001300502"/>
    </source>
</evidence>
<gene>
    <name evidence="1" type="ORF">GAYE_PCTG14G0566</name>
</gene>
<dbReference type="EMBL" id="JANCYU010000007">
    <property type="protein sequence ID" value="KAK4522676.1"/>
    <property type="molecule type" value="Genomic_DNA"/>
</dbReference>
<dbReference type="CDD" id="cd02440">
    <property type="entry name" value="AdoMet_MTases"/>
    <property type="match status" value="1"/>
</dbReference>
<dbReference type="PANTHER" id="PTHR14614">
    <property type="entry name" value="HEPATOCELLULAR CARCINOMA-ASSOCIATED ANTIGEN"/>
    <property type="match status" value="1"/>
</dbReference>
<evidence type="ECO:0000313" key="1">
    <source>
        <dbReference type="EMBL" id="KAK4522676.1"/>
    </source>
</evidence>
<dbReference type="InterPro" id="IPR019410">
    <property type="entry name" value="Methyltransf_16"/>
</dbReference>
<comment type="caution">
    <text evidence="1">The sequence shown here is derived from an EMBL/GenBank/DDBJ whole genome shotgun (WGS) entry which is preliminary data.</text>
</comment>
<sequence length="246" mass="28113">MNAELSSLSTKVAREEEKDVGLDGCCAEWFLSQAEKAQPLSYDFEHQRIVLWSTPHHMRQTSYGAYLRVWPSAPALAKFLVDRFASLSSFQQQRIQPMLELGAGVGFCSIAVSLVTGCSIIATDGDLKVFSYLQQNCQQTHDLVRAQLVRWGDDNDIKELKKYAKDGFHYIFGADVVYQREAIPLLVSTIHRCLVGQNGVVVLAFSRIFESFEQQLLENMEKYAFQLKDRQLRDAVFIFSWEKRVE</sequence>
<reference evidence="1 2" key="1">
    <citation type="submission" date="2022-07" db="EMBL/GenBank/DDBJ databases">
        <title>Genome-wide signatures of adaptation to extreme environments.</title>
        <authorList>
            <person name="Cho C.H."/>
            <person name="Yoon H.S."/>
        </authorList>
    </citation>
    <scope>NUCLEOTIDE SEQUENCE [LARGE SCALE GENOMIC DNA]</scope>
    <source>
        <strain evidence="1 2">108.79 E11</strain>
    </source>
</reference>
<organism evidence="1 2">
    <name type="scientific">Galdieria yellowstonensis</name>
    <dbReference type="NCBI Taxonomy" id="3028027"/>
    <lineage>
        <taxon>Eukaryota</taxon>
        <taxon>Rhodophyta</taxon>
        <taxon>Bangiophyceae</taxon>
        <taxon>Galdieriales</taxon>
        <taxon>Galdieriaceae</taxon>
        <taxon>Galdieria</taxon>
    </lineage>
</organism>